<reference evidence="2 3" key="1">
    <citation type="submission" date="2018-08" db="EMBL/GenBank/DDBJ databases">
        <title>Thalassotalea euphylliae genome.</title>
        <authorList>
            <person name="Summers S."/>
            <person name="Rice S.A."/>
            <person name="Freckelton M.L."/>
            <person name="Nedved B.T."/>
            <person name="Hadfield M.G."/>
        </authorList>
    </citation>
    <scope>NUCLEOTIDE SEQUENCE [LARGE SCALE GENOMIC DNA]</scope>
    <source>
        <strain evidence="2 3">H2</strain>
    </source>
</reference>
<comment type="caution">
    <text evidence="2">The sequence shown here is derived from an EMBL/GenBank/DDBJ whole genome shotgun (WGS) entry which is preliminary data.</text>
</comment>
<accession>A0A3E0UCR1</accession>
<name>A0A3E0UCR1_9GAMM</name>
<proteinExistence type="predicted"/>
<dbReference type="Proteomes" id="UP000256999">
    <property type="component" value="Unassembled WGS sequence"/>
</dbReference>
<feature type="transmembrane region" description="Helical" evidence="1">
    <location>
        <begin position="6"/>
        <end position="23"/>
    </location>
</feature>
<dbReference type="EMBL" id="QUOV01000001">
    <property type="protein sequence ID" value="REL34373.1"/>
    <property type="molecule type" value="Genomic_DNA"/>
</dbReference>
<sequence>MDWLLFSIIILIIIAVLIDLYLMRQSRYKLNHDIVLNSSIADLAKINQASQAKEVYQYTNALAEQTVNQNLENISSQPLQSAFKKKNTIAKNSTRKSDINADELDADEVLSRIFTIARPDTNNCLEVLMMLEQLAGKVTPEHLKKLKLLFNVYGSNNHLFDEGLVKVVTTCCSCRAKFELLEHIFTESEFYPYVDRSLELDSSATKTRSKVQ</sequence>
<protein>
    <submittedName>
        <fullName evidence="2">Uncharacterized protein</fullName>
    </submittedName>
</protein>
<keyword evidence="1" id="KW-1133">Transmembrane helix</keyword>
<evidence type="ECO:0000313" key="2">
    <source>
        <dbReference type="EMBL" id="REL34373.1"/>
    </source>
</evidence>
<evidence type="ECO:0000256" key="1">
    <source>
        <dbReference type="SAM" id="Phobius"/>
    </source>
</evidence>
<keyword evidence="1" id="KW-0472">Membrane</keyword>
<organism evidence="2 3">
    <name type="scientific">Thalassotalea euphylliae</name>
    <dbReference type="NCBI Taxonomy" id="1655234"/>
    <lineage>
        <taxon>Bacteria</taxon>
        <taxon>Pseudomonadati</taxon>
        <taxon>Pseudomonadota</taxon>
        <taxon>Gammaproteobacteria</taxon>
        <taxon>Alteromonadales</taxon>
        <taxon>Colwelliaceae</taxon>
        <taxon>Thalassotalea</taxon>
    </lineage>
</organism>
<evidence type="ECO:0000313" key="3">
    <source>
        <dbReference type="Proteomes" id="UP000256999"/>
    </source>
</evidence>
<dbReference type="AlphaFoldDB" id="A0A3E0UCR1"/>
<keyword evidence="1" id="KW-0812">Transmembrane</keyword>
<gene>
    <name evidence="2" type="ORF">DXX92_02845</name>
</gene>